<dbReference type="Proteomes" id="UP000316256">
    <property type="component" value="Unassembled WGS sequence"/>
</dbReference>
<gene>
    <name evidence="3" type="ORF">FK531_05605</name>
</gene>
<name>A0A541BPT3_9NOCA</name>
<reference evidence="3 4" key="1">
    <citation type="submission" date="2019-06" db="EMBL/GenBank/DDBJ databases">
        <title>Rhodococcus spaelei sp. nov., isolated from a cave.</title>
        <authorList>
            <person name="Lee S.D."/>
        </authorList>
    </citation>
    <scope>NUCLEOTIDE SEQUENCE [LARGE SCALE GENOMIC DNA]</scope>
    <source>
        <strain evidence="3 4">C9-5</strain>
    </source>
</reference>
<accession>A0A541BPT3</accession>
<protein>
    <submittedName>
        <fullName evidence="3">DUF4190 domain-containing protein</fullName>
    </submittedName>
</protein>
<dbReference type="AlphaFoldDB" id="A0A541BPT3"/>
<keyword evidence="4" id="KW-1185">Reference proteome</keyword>
<organism evidence="3 4">
    <name type="scientific">Rhodococcus spelaei</name>
    <dbReference type="NCBI Taxonomy" id="2546320"/>
    <lineage>
        <taxon>Bacteria</taxon>
        <taxon>Bacillati</taxon>
        <taxon>Actinomycetota</taxon>
        <taxon>Actinomycetes</taxon>
        <taxon>Mycobacteriales</taxon>
        <taxon>Nocardiaceae</taxon>
        <taxon>Rhodococcus</taxon>
    </lineage>
</organism>
<comment type="caution">
    <text evidence="3">The sequence shown here is derived from an EMBL/GenBank/DDBJ whole genome shotgun (WGS) entry which is preliminary data.</text>
</comment>
<keyword evidence="1" id="KW-0812">Transmembrane</keyword>
<evidence type="ECO:0000313" key="4">
    <source>
        <dbReference type="Proteomes" id="UP000316256"/>
    </source>
</evidence>
<evidence type="ECO:0000259" key="2">
    <source>
        <dbReference type="Pfam" id="PF13828"/>
    </source>
</evidence>
<dbReference type="InterPro" id="IPR025241">
    <property type="entry name" value="DUF4190"/>
</dbReference>
<evidence type="ECO:0000256" key="1">
    <source>
        <dbReference type="SAM" id="Phobius"/>
    </source>
</evidence>
<feature type="transmembrane region" description="Helical" evidence="1">
    <location>
        <begin position="63"/>
        <end position="87"/>
    </location>
</feature>
<evidence type="ECO:0000313" key="3">
    <source>
        <dbReference type="EMBL" id="TQF74354.1"/>
    </source>
</evidence>
<feature type="transmembrane region" description="Helical" evidence="1">
    <location>
        <begin position="27"/>
        <end position="51"/>
    </location>
</feature>
<sequence>MVAPIVGHTADGQPVYGAPIRSQSTNVFAILALVFGFLGGVLAIIFGHIALSQIKRTGESGRGLAIAGLVLGYFFVAFWLVLVISIASGNA</sequence>
<keyword evidence="1" id="KW-1133">Transmembrane helix</keyword>
<proteinExistence type="predicted"/>
<dbReference type="EMBL" id="VIGH01000002">
    <property type="protein sequence ID" value="TQF74354.1"/>
    <property type="molecule type" value="Genomic_DNA"/>
</dbReference>
<dbReference type="Pfam" id="PF13828">
    <property type="entry name" value="DUF4190"/>
    <property type="match status" value="1"/>
</dbReference>
<keyword evidence="1" id="KW-0472">Membrane</keyword>
<feature type="domain" description="DUF4190" evidence="2">
    <location>
        <begin position="27"/>
        <end position="82"/>
    </location>
</feature>
<dbReference type="OrthoDB" id="4374883at2"/>